<feature type="compositionally biased region" description="Acidic residues" evidence="1">
    <location>
        <begin position="45"/>
        <end position="56"/>
    </location>
</feature>
<organism evidence="2 3">
    <name type="scientific">Phanerochaete carnosa (strain HHB-10118-sp)</name>
    <name type="common">White-rot fungus</name>
    <name type="synonym">Peniophora carnosa</name>
    <dbReference type="NCBI Taxonomy" id="650164"/>
    <lineage>
        <taxon>Eukaryota</taxon>
        <taxon>Fungi</taxon>
        <taxon>Dikarya</taxon>
        <taxon>Basidiomycota</taxon>
        <taxon>Agaricomycotina</taxon>
        <taxon>Agaricomycetes</taxon>
        <taxon>Polyporales</taxon>
        <taxon>Phanerochaetaceae</taxon>
        <taxon>Phanerochaete</taxon>
    </lineage>
</organism>
<dbReference type="GeneID" id="18919635"/>
<evidence type="ECO:0000313" key="3">
    <source>
        <dbReference type="Proteomes" id="UP000008370"/>
    </source>
</evidence>
<dbReference type="AlphaFoldDB" id="K5WSR4"/>
<name>K5WSR4_PHACS</name>
<proteinExistence type="predicted"/>
<sequence length="523" mass="57635">MRYPSFARAQAVDITVLELATPAIPCDGGSMEGSGLGAERVANGAEDELPQPDPVEDGQPRDQATGRRGVGGGPVRRFLGEAMARQGNNDRRLPRRGHQQASVEGRSGETESKRELEALRKELEEIKDLLRIRSDELRGIQSFLDTTDKTSLADVRRTVERLNAESFQLAATLANSCQYSPRDRAHSHKEETRARLKLESVLGKRMLGMLRVVKHCEDPHCVQLALQACLASHAARLSTQWHTNVTEDTRVLQTVYDKIRGSECPPVSRRWRALSYKFGAQNFEAPERSSATSNIAAELADVLFFSGADMALPDIHTLVLERVSAKLEALLEIVDSLQKIFYEDVVSCELRLGLPRCGQRFDPESMDDISAETNSASGSRLEVLCATEVGLASQDKASDDNSTVLLKAKVASEAIVNEILQAGTKQRCSCESRFPANFITLTENKPRSTRELISAAAMEIATVRENSTRGTRPRGCCGVISYPIERRRECHHGWPYSTAPGSFACVVPDARVESVVRTPFEPC</sequence>
<dbReference type="HOGENOM" id="CLU_520841_0_0_1"/>
<feature type="region of interest" description="Disordered" evidence="1">
    <location>
        <begin position="23"/>
        <end position="114"/>
    </location>
</feature>
<dbReference type="InParanoid" id="K5WSR4"/>
<dbReference type="STRING" id="650164.K5WSR4"/>
<dbReference type="OrthoDB" id="3147752at2759"/>
<evidence type="ECO:0000256" key="1">
    <source>
        <dbReference type="SAM" id="MobiDB-lite"/>
    </source>
</evidence>
<gene>
    <name evidence="2" type="ORF">PHACADRAFT_30457</name>
</gene>
<accession>K5WSR4</accession>
<keyword evidence="3" id="KW-1185">Reference proteome</keyword>
<reference evidence="2 3" key="1">
    <citation type="journal article" date="2012" name="BMC Genomics">
        <title>Comparative genomics of the white-rot fungi, Phanerochaete carnosa and P. chrysosporium, to elucidate the genetic basis of the distinct wood types they colonize.</title>
        <authorList>
            <person name="Suzuki H."/>
            <person name="MacDonald J."/>
            <person name="Syed K."/>
            <person name="Salamov A."/>
            <person name="Hori C."/>
            <person name="Aerts A."/>
            <person name="Henrissat B."/>
            <person name="Wiebenga A."/>
            <person name="vanKuyk P.A."/>
            <person name="Barry K."/>
            <person name="Lindquist E."/>
            <person name="LaButti K."/>
            <person name="Lapidus A."/>
            <person name="Lucas S."/>
            <person name="Coutinho P."/>
            <person name="Gong Y."/>
            <person name="Samejima M."/>
            <person name="Mahadevan R."/>
            <person name="Abou-Zaid M."/>
            <person name="de Vries R.P."/>
            <person name="Igarashi K."/>
            <person name="Yadav J.S."/>
            <person name="Grigoriev I.V."/>
            <person name="Master E.R."/>
        </authorList>
    </citation>
    <scope>NUCLEOTIDE SEQUENCE [LARGE SCALE GENOMIC DNA]</scope>
    <source>
        <strain evidence="2 3">HHB-10118-sp</strain>
    </source>
</reference>
<protein>
    <submittedName>
        <fullName evidence="2">Uncharacterized protein</fullName>
    </submittedName>
</protein>
<evidence type="ECO:0000313" key="2">
    <source>
        <dbReference type="EMBL" id="EKM53452.1"/>
    </source>
</evidence>
<dbReference type="Proteomes" id="UP000008370">
    <property type="component" value="Unassembled WGS sequence"/>
</dbReference>
<dbReference type="RefSeq" id="XP_007397622.1">
    <property type="nucleotide sequence ID" value="XM_007397560.1"/>
</dbReference>
<dbReference type="KEGG" id="pco:PHACADRAFT_30457"/>
<dbReference type="EMBL" id="JH930474">
    <property type="protein sequence ID" value="EKM53452.1"/>
    <property type="molecule type" value="Genomic_DNA"/>
</dbReference>